<accession>A0A640WI77</accession>
<dbReference type="CDD" id="cd02108">
    <property type="entry name" value="bact_SO_family_Moco"/>
    <property type="match status" value="1"/>
</dbReference>
<dbReference type="PROSITE" id="PS51257">
    <property type="entry name" value="PROKAR_LIPOPROTEIN"/>
    <property type="match status" value="1"/>
</dbReference>
<dbReference type="AlphaFoldDB" id="A0A640WI77"/>
<proteinExistence type="predicted"/>
<dbReference type="RefSeq" id="WP_149433455.1">
    <property type="nucleotide sequence ID" value="NZ_VTPX01000001.1"/>
</dbReference>
<dbReference type="InterPro" id="IPR000572">
    <property type="entry name" value="OxRdtase_Mopterin-bd_dom"/>
</dbReference>
<keyword evidence="3" id="KW-1185">Reference proteome</keyword>
<dbReference type="InterPro" id="IPR006311">
    <property type="entry name" value="TAT_signal"/>
</dbReference>
<dbReference type="PANTHER" id="PTHR43032:SF2">
    <property type="entry name" value="BLL0505 PROTEIN"/>
    <property type="match status" value="1"/>
</dbReference>
<reference evidence="2 3" key="1">
    <citation type="submission" date="2019-08" db="EMBL/GenBank/DDBJ databases">
        <title>Bioinformatics analysis of the strain L3 and L5.</title>
        <authorList>
            <person name="Li X."/>
        </authorList>
    </citation>
    <scope>NUCLEOTIDE SEQUENCE [LARGE SCALE GENOMIC DNA]</scope>
    <source>
        <strain evidence="2 3">L3</strain>
    </source>
</reference>
<dbReference type="SUPFAM" id="SSF56524">
    <property type="entry name" value="Oxidoreductase molybdopterin-binding domain"/>
    <property type="match status" value="1"/>
</dbReference>
<protein>
    <submittedName>
        <fullName evidence="2">Molybdopterin-dependent oxidoreductase</fullName>
    </submittedName>
</protein>
<sequence>MSKPESSGPNRSRRRLLSGMAALGAGSLLAGCDRITDNASVRRTLGSVEQLTYKAQRLIASRQALAQEFDKSQIAPVFRPNGTTNPQEDYYRTWVENDFADWQLTIDGLVEQPTTLSLAELGAMPSRTQITRHDCVEGWSCIGQWTGVPLADLLDRVRPRDQARFVVFHCADHTYGGSDLYYESLDMVEAYHPQTILAYGLNDAALPVANGAPLRLRAERQLGYKQAKYVMRVELVDSFKNIHGGKGGYWEDRGYDWWAGI</sequence>
<dbReference type="Gene3D" id="3.90.420.10">
    <property type="entry name" value="Oxidoreductase, molybdopterin-binding domain"/>
    <property type="match status" value="1"/>
</dbReference>
<evidence type="ECO:0000313" key="3">
    <source>
        <dbReference type="Proteomes" id="UP000466024"/>
    </source>
</evidence>
<organism evidence="2 3">
    <name type="scientific">Salinicola corii</name>
    <dbReference type="NCBI Taxonomy" id="2606937"/>
    <lineage>
        <taxon>Bacteria</taxon>
        <taxon>Pseudomonadati</taxon>
        <taxon>Pseudomonadota</taxon>
        <taxon>Gammaproteobacteria</taxon>
        <taxon>Oceanospirillales</taxon>
        <taxon>Halomonadaceae</taxon>
        <taxon>Salinicola</taxon>
    </lineage>
</organism>
<dbReference type="Proteomes" id="UP000466024">
    <property type="component" value="Unassembled WGS sequence"/>
</dbReference>
<feature type="domain" description="Oxidoreductase molybdopterin-binding" evidence="1">
    <location>
        <begin position="97"/>
        <end position="238"/>
    </location>
</feature>
<dbReference type="InterPro" id="IPR036374">
    <property type="entry name" value="OxRdtase_Mopterin-bd_sf"/>
</dbReference>
<dbReference type="EMBL" id="VTPX01000001">
    <property type="protein sequence ID" value="KAA0020329.1"/>
    <property type="molecule type" value="Genomic_DNA"/>
</dbReference>
<dbReference type="PANTHER" id="PTHR43032">
    <property type="entry name" value="PROTEIN-METHIONINE-SULFOXIDE REDUCTASE"/>
    <property type="match status" value="1"/>
</dbReference>
<name>A0A640WI77_9GAMM</name>
<evidence type="ECO:0000313" key="2">
    <source>
        <dbReference type="EMBL" id="KAA0020329.1"/>
    </source>
</evidence>
<evidence type="ECO:0000259" key="1">
    <source>
        <dbReference type="Pfam" id="PF00174"/>
    </source>
</evidence>
<dbReference type="PROSITE" id="PS51318">
    <property type="entry name" value="TAT"/>
    <property type="match status" value="1"/>
</dbReference>
<gene>
    <name evidence="2" type="ORF">F0A16_00500</name>
</gene>
<dbReference type="Pfam" id="PF00174">
    <property type="entry name" value="Oxidored_molyb"/>
    <property type="match status" value="1"/>
</dbReference>
<comment type="caution">
    <text evidence="2">The sequence shown here is derived from an EMBL/GenBank/DDBJ whole genome shotgun (WGS) entry which is preliminary data.</text>
</comment>